<evidence type="ECO:0000313" key="2">
    <source>
        <dbReference type="Proteomes" id="UP001500683"/>
    </source>
</evidence>
<gene>
    <name evidence="1" type="ORF">GCM10022214_47850</name>
</gene>
<evidence type="ECO:0000313" key="1">
    <source>
        <dbReference type="EMBL" id="GAA4082905.1"/>
    </source>
</evidence>
<accession>A0ABP7W889</accession>
<proteinExistence type="predicted"/>
<comment type="caution">
    <text evidence="1">The sequence shown here is derived from an EMBL/GenBank/DDBJ whole genome shotgun (WGS) entry which is preliminary data.</text>
</comment>
<organism evidence="1 2">
    <name type="scientific">Actinomadura miaoliensis</name>
    <dbReference type="NCBI Taxonomy" id="430685"/>
    <lineage>
        <taxon>Bacteria</taxon>
        <taxon>Bacillati</taxon>
        <taxon>Actinomycetota</taxon>
        <taxon>Actinomycetes</taxon>
        <taxon>Streptosporangiales</taxon>
        <taxon>Thermomonosporaceae</taxon>
        <taxon>Actinomadura</taxon>
    </lineage>
</organism>
<protein>
    <submittedName>
        <fullName evidence="1">Uncharacterized protein</fullName>
    </submittedName>
</protein>
<sequence>MTRLRRPREDSRMLDQLGPVEIYPVGLLRDLREFANSVDRRQAWRRLPRRLAWPIHRAREGRWRSARQYFNGYLAEPRQFPPGVARCGTGWTRGRAYRDLLRMALAAEQTARAPHPAATIAVMALPGDGPEIPFLLIVSGWRDPDALDELDRERLREASGARAVLLFSAPVQVAPWPQGQSRLTGM</sequence>
<reference evidence="2" key="1">
    <citation type="journal article" date="2019" name="Int. J. Syst. Evol. Microbiol.">
        <title>The Global Catalogue of Microorganisms (GCM) 10K type strain sequencing project: providing services to taxonomists for standard genome sequencing and annotation.</title>
        <authorList>
            <consortium name="The Broad Institute Genomics Platform"/>
            <consortium name="The Broad Institute Genome Sequencing Center for Infectious Disease"/>
            <person name="Wu L."/>
            <person name="Ma J."/>
        </authorList>
    </citation>
    <scope>NUCLEOTIDE SEQUENCE [LARGE SCALE GENOMIC DNA]</scope>
    <source>
        <strain evidence="2">JCM 16702</strain>
    </source>
</reference>
<dbReference type="EMBL" id="BAAAZG010000035">
    <property type="protein sequence ID" value="GAA4082905.1"/>
    <property type="molecule type" value="Genomic_DNA"/>
</dbReference>
<dbReference type="Proteomes" id="UP001500683">
    <property type="component" value="Unassembled WGS sequence"/>
</dbReference>
<name>A0ABP7W889_9ACTN</name>
<keyword evidence="2" id="KW-1185">Reference proteome</keyword>